<accession>A0ABX7P2H5</accession>
<dbReference type="Pfam" id="PF04341">
    <property type="entry name" value="DUF485"/>
    <property type="match status" value="1"/>
</dbReference>
<dbReference type="InterPro" id="IPR052959">
    <property type="entry name" value="Inner_membrane_assoc"/>
</dbReference>
<keyword evidence="3" id="KW-1185">Reference proteome</keyword>
<keyword evidence="1" id="KW-0812">Transmembrane</keyword>
<gene>
    <name evidence="2" type="ORF">JY651_01530</name>
</gene>
<evidence type="ECO:0000313" key="3">
    <source>
        <dbReference type="Proteomes" id="UP000662747"/>
    </source>
</evidence>
<keyword evidence="1" id="KW-0472">Membrane</keyword>
<dbReference type="RefSeq" id="WP_206725264.1">
    <property type="nucleotide sequence ID" value="NZ_CP071090.1"/>
</dbReference>
<dbReference type="EMBL" id="CP071090">
    <property type="protein sequence ID" value="QSQ23693.1"/>
    <property type="molecule type" value="Genomic_DNA"/>
</dbReference>
<evidence type="ECO:0000313" key="2">
    <source>
        <dbReference type="EMBL" id="QSQ23693.1"/>
    </source>
</evidence>
<name>A0ABX7P2H5_9BACT</name>
<reference evidence="2 3" key="1">
    <citation type="submission" date="2021-02" db="EMBL/GenBank/DDBJ databases">
        <title>De Novo genome assembly of isolated myxobacteria.</title>
        <authorList>
            <person name="Stevens D.C."/>
        </authorList>
    </citation>
    <scope>NUCLEOTIDE SEQUENCE [LARGE SCALE GENOMIC DNA]</scope>
    <source>
        <strain evidence="3">SCPEA02</strain>
    </source>
</reference>
<organism evidence="2 3">
    <name type="scientific">Pyxidicoccus parkwayensis</name>
    <dbReference type="NCBI Taxonomy" id="2813578"/>
    <lineage>
        <taxon>Bacteria</taxon>
        <taxon>Pseudomonadati</taxon>
        <taxon>Myxococcota</taxon>
        <taxon>Myxococcia</taxon>
        <taxon>Myxococcales</taxon>
        <taxon>Cystobacterineae</taxon>
        <taxon>Myxococcaceae</taxon>
        <taxon>Pyxidicoccus</taxon>
    </lineage>
</organism>
<dbReference type="InterPro" id="IPR007436">
    <property type="entry name" value="DUF485"/>
</dbReference>
<protein>
    <submittedName>
        <fullName evidence="2">DUF485 domain-containing protein</fullName>
    </submittedName>
</protein>
<proteinExistence type="predicted"/>
<sequence length="94" mass="10270">MQANSREEALEALAASRWRVAAALTVAMLVAYLGFILLVAFNKPLMGQQITPGLSIGILLGVLVILAAWVLTGLYILWANGKYDRALHQYRDGK</sequence>
<dbReference type="PANTHER" id="PTHR38598:SF1">
    <property type="entry name" value="INNER MEMBRANE PROTEIN YJCH"/>
    <property type="match status" value="1"/>
</dbReference>
<dbReference type="PANTHER" id="PTHR38598">
    <property type="entry name" value="INNER MEMBRANE PROTEIN YJCH"/>
    <property type="match status" value="1"/>
</dbReference>
<dbReference type="Proteomes" id="UP000662747">
    <property type="component" value="Chromosome"/>
</dbReference>
<evidence type="ECO:0000256" key="1">
    <source>
        <dbReference type="SAM" id="Phobius"/>
    </source>
</evidence>
<feature type="transmembrane region" description="Helical" evidence="1">
    <location>
        <begin position="20"/>
        <end position="41"/>
    </location>
</feature>
<feature type="transmembrane region" description="Helical" evidence="1">
    <location>
        <begin position="53"/>
        <end position="78"/>
    </location>
</feature>
<keyword evidence="1" id="KW-1133">Transmembrane helix</keyword>